<organism evidence="2">
    <name type="scientific">Hexamita inflata</name>
    <dbReference type="NCBI Taxonomy" id="28002"/>
    <lineage>
        <taxon>Eukaryota</taxon>
        <taxon>Metamonada</taxon>
        <taxon>Diplomonadida</taxon>
        <taxon>Hexamitidae</taxon>
        <taxon>Hexamitinae</taxon>
        <taxon>Hexamita</taxon>
    </lineage>
</organism>
<accession>A0AA86Q246</accession>
<evidence type="ECO:0000313" key="3">
    <source>
        <dbReference type="EMBL" id="CAL6053683.1"/>
    </source>
</evidence>
<sequence length="261" mass="30368">MQTLYAEIGYKISRYAQMCNNSLYKKRNLEKETNLEEAPIGKLDMNKFAPLADLGEDNDKSEKEPIEKFLFQQNKWNNSYVSQSDSYTFTSQMGENRRRKSNHQKANTSVRQINQQNKFASLNSEDSSSNSGNFSHYQEQPHRKKQNVPRTDHRKPDKTDYSAISEACEALQSLIQSCLSSMKKYFKQNNQSNTEQSKLKGSQQNQGKKNQIKELVKSFNKILNGNQKTKRKLIHWITESQQLHKIPSNNRSKSVHLHQIM</sequence>
<evidence type="ECO:0000313" key="2">
    <source>
        <dbReference type="EMBL" id="CAI9949853.1"/>
    </source>
</evidence>
<feature type="compositionally biased region" description="Low complexity" evidence="1">
    <location>
        <begin position="121"/>
        <end position="135"/>
    </location>
</feature>
<gene>
    <name evidence="2" type="ORF">HINF_LOCUS37498</name>
    <name evidence="3" type="ORF">HINF_LOCUS45539</name>
</gene>
<evidence type="ECO:0000313" key="4">
    <source>
        <dbReference type="Proteomes" id="UP001642409"/>
    </source>
</evidence>
<reference evidence="2" key="1">
    <citation type="submission" date="2023-06" db="EMBL/GenBank/DDBJ databases">
        <authorList>
            <person name="Kurt Z."/>
        </authorList>
    </citation>
    <scope>NUCLEOTIDE SEQUENCE</scope>
</reference>
<reference evidence="3 4" key="2">
    <citation type="submission" date="2024-07" db="EMBL/GenBank/DDBJ databases">
        <authorList>
            <person name="Akdeniz Z."/>
        </authorList>
    </citation>
    <scope>NUCLEOTIDE SEQUENCE [LARGE SCALE GENOMIC DNA]</scope>
</reference>
<protein>
    <submittedName>
        <fullName evidence="3">Hypothetical_protein</fullName>
    </submittedName>
</protein>
<feature type="compositionally biased region" description="Polar residues" evidence="1">
    <location>
        <begin position="104"/>
        <end position="120"/>
    </location>
</feature>
<feature type="region of interest" description="Disordered" evidence="1">
    <location>
        <begin position="90"/>
        <end position="159"/>
    </location>
</feature>
<dbReference type="EMBL" id="CATOUU010000805">
    <property type="protein sequence ID" value="CAI9949853.1"/>
    <property type="molecule type" value="Genomic_DNA"/>
</dbReference>
<dbReference type="Proteomes" id="UP001642409">
    <property type="component" value="Unassembled WGS sequence"/>
</dbReference>
<dbReference type="AlphaFoldDB" id="A0AA86Q246"/>
<feature type="compositionally biased region" description="Low complexity" evidence="1">
    <location>
        <begin position="199"/>
        <end position="209"/>
    </location>
</feature>
<comment type="caution">
    <text evidence="2">The sequence shown here is derived from an EMBL/GenBank/DDBJ whole genome shotgun (WGS) entry which is preliminary data.</text>
</comment>
<keyword evidence="4" id="KW-1185">Reference proteome</keyword>
<dbReference type="EMBL" id="CAXDID020000198">
    <property type="protein sequence ID" value="CAL6053683.1"/>
    <property type="molecule type" value="Genomic_DNA"/>
</dbReference>
<proteinExistence type="predicted"/>
<name>A0AA86Q246_9EUKA</name>
<feature type="compositionally biased region" description="Basic and acidic residues" evidence="1">
    <location>
        <begin position="150"/>
        <end position="159"/>
    </location>
</feature>
<evidence type="ECO:0000256" key="1">
    <source>
        <dbReference type="SAM" id="MobiDB-lite"/>
    </source>
</evidence>
<feature type="region of interest" description="Disordered" evidence="1">
    <location>
        <begin position="189"/>
        <end position="209"/>
    </location>
</feature>